<proteinExistence type="predicted"/>
<keyword evidence="1" id="KW-1133">Transmembrane helix</keyword>
<evidence type="ECO:0000313" key="4">
    <source>
        <dbReference type="Proteomes" id="UP000585050"/>
    </source>
</evidence>
<keyword evidence="3" id="KW-0012">Acyltransferase</keyword>
<feature type="transmembrane region" description="Helical" evidence="1">
    <location>
        <begin position="309"/>
        <end position="333"/>
    </location>
</feature>
<protein>
    <submittedName>
        <fullName evidence="3">Acyltransferase</fullName>
    </submittedName>
</protein>
<dbReference type="AlphaFoldDB" id="A0A7X8SLU6"/>
<feature type="transmembrane region" description="Helical" evidence="1">
    <location>
        <begin position="269"/>
        <end position="288"/>
    </location>
</feature>
<name>A0A7X8SLU6_9BACT</name>
<feature type="transmembrane region" description="Helical" evidence="1">
    <location>
        <begin position="94"/>
        <end position="112"/>
    </location>
</feature>
<sequence length="374" mass="43995">MNNKSIYFKNLDLVRFIAAIMVLFNHTIIQTLERFYQENTTLLIILKTLFNGGTGVSIFFNLSGFLITFLIITEIDYKGKLNLIHFYIRRILRIWPLYYAVLIITFILQPTLKGFLGIDNTLKSNSLYYFSFLSNFDIINIFDNFFGHSAMSQNVTWSVSVEEQFYLLWPLIFFLPRKSWIYIILLIGMFSLNFRHNNSGNPTILYFHTFSVLIDLIIGGLAALIIKEFDIVYRLFQKTNTASHLTTLSFILFVLFYGTEFIFGEYNPIFGRLIKSILFTFLIASLALTKKISFLSLNESSILIKMGKITYSIYLLHPIIMNFIDVCLRNTLYKQSFTKSLSVDITIIFLTFIISWFSYQYFELFFLKLKRFYR</sequence>
<dbReference type="GO" id="GO:0016020">
    <property type="term" value="C:membrane"/>
    <property type="evidence" value="ECO:0007669"/>
    <property type="project" value="TreeGrafter"/>
</dbReference>
<dbReference type="Pfam" id="PF01757">
    <property type="entry name" value="Acyl_transf_3"/>
    <property type="match status" value="1"/>
</dbReference>
<feature type="transmembrane region" description="Helical" evidence="1">
    <location>
        <begin position="12"/>
        <end position="29"/>
    </location>
</feature>
<feature type="transmembrane region" description="Helical" evidence="1">
    <location>
        <begin position="127"/>
        <end position="146"/>
    </location>
</feature>
<keyword evidence="1" id="KW-0472">Membrane</keyword>
<dbReference type="GO" id="GO:0000271">
    <property type="term" value="P:polysaccharide biosynthetic process"/>
    <property type="evidence" value="ECO:0007669"/>
    <property type="project" value="TreeGrafter"/>
</dbReference>
<evidence type="ECO:0000313" key="3">
    <source>
        <dbReference type="EMBL" id="NLR92517.1"/>
    </source>
</evidence>
<reference evidence="3 4" key="1">
    <citation type="submission" date="2020-04" db="EMBL/GenBank/DDBJ databases">
        <title>Flammeovirga sp. SR4, a novel species isolated from seawater.</title>
        <authorList>
            <person name="Wang X."/>
        </authorList>
    </citation>
    <scope>NUCLEOTIDE SEQUENCE [LARGE SCALE GENOMIC DNA]</scope>
    <source>
        <strain evidence="3 4">SR4</strain>
    </source>
</reference>
<dbReference type="GO" id="GO:0016747">
    <property type="term" value="F:acyltransferase activity, transferring groups other than amino-acyl groups"/>
    <property type="evidence" value="ECO:0007669"/>
    <property type="project" value="InterPro"/>
</dbReference>
<feature type="transmembrane region" description="Helical" evidence="1">
    <location>
        <begin position="167"/>
        <end position="192"/>
    </location>
</feature>
<feature type="transmembrane region" description="Helical" evidence="1">
    <location>
        <begin position="204"/>
        <end position="225"/>
    </location>
</feature>
<organism evidence="3 4">
    <name type="scientific">Flammeovirga agarivorans</name>
    <dbReference type="NCBI Taxonomy" id="2726742"/>
    <lineage>
        <taxon>Bacteria</taxon>
        <taxon>Pseudomonadati</taxon>
        <taxon>Bacteroidota</taxon>
        <taxon>Cytophagia</taxon>
        <taxon>Cytophagales</taxon>
        <taxon>Flammeovirgaceae</taxon>
        <taxon>Flammeovirga</taxon>
    </lineage>
</organism>
<dbReference type="EMBL" id="JABAIL010000004">
    <property type="protein sequence ID" value="NLR92517.1"/>
    <property type="molecule type" value="Genomic_DNA"/>
</dbReference>
<dbReference type="PANTHER" id="PTHR23028:SF53">
    <property type="entry name" value="ACYL_TRANSF_3 DOMAIN-CONTAINING PROTEIN"/>
    <property type="match status" value="1"/>
</dbReference>
<feature type="transmembrane region" description="Helical" evidence="1">
    <location>
        <begin position="245"/>
        <end position="263"/>
    </location>
</feature>
<evidence type="ECO:0000256" key="1">
    <source>
        <dbReference type="SAM" id="Phobius"/>
    </source>
</evidence>
<comment type="caution">
    <text evidence="3">The sequence shown here is derived from an EMBL/GenBank/DDBJ whole genome shotgun (WGS) entry which is preliminary data.</text>
</comment>
<accession>A0A7X8SLU6</accession>
<feature type="domain" description="Acyltransferase 3" evidence="2">
    <location>
        <begin position="9"/>
        <end position="358"/>
    </location>
</feature>
<dbReference type="PANTHER" id="PTHR23028">
    <property type="entry name" value="ACETYLTRANSFERASE"/>
    <property type="match status" value="1"/>
</dbReference>
<feature type="transmembrane region" description="Helical" evidence="1">
    <location>
        <begin position="345"/>
        <end position="367"/>
    </location>
</feature>
<feature type="transmembrane region" description="Helical" evidence="1">
    <location>
        <begin position="49"/>
        <end position="73"/>
    </location>
</feature>
<keyword evidence="1" id="KW-0812">Transmembrane</keyword>
<evidence type="ECO:0000259" key="2">
    <source>
        <dbReference type="Pfam" id="PF01757"/>
    </source>
</evidence>
<keyword evidence="3" id="KW-0808">Transferase</keyword>
<gene>
    <name evidence="3" type="ORF">HGP29_14965</name>
</gene>
<dbReference type="InterPro" id="IPR002656">
    <property type="entry name" value="Acyl_transf_3_dom"/>
</dbReference>
<dbReference type="RefSeq" id="WP_168883226.1">
    <property type="nucleotide sequence ID" value="NZ_JABAIL010000004.1"/>
</dbReference>
<dbReference type="Proteomes" id="UP000585050">
    <property type="component" value="Unassembled WGS sequence"/>
</dbReference>
<keyword evidence="4" id="KW-1185">Reference proteome</keyword>
<dbReference type="InterPro" id="IPR050879">
    <property type="entry name" value="Acyltransferase_3"/>
</dbReference>